<proteinExistence type="predicted"/>
<accession>A0A4C1V8T5</accession>
<keyword evidence="2" id="KW-1185">Reference proteome</keyword>
<evidence type="ECO:0000313" key="1">
    <source>
        <dbReference type="EMBL" id="GBP35271.1"/>
    </source>
</evidence>
<dbReference type="AlphaFoldDB" id="A0A4C1V8T5"/>
<organism evidence="1 2">
    <name type="scientific">Eumeta variegata</name>
    <name type="common">Bagworm moth</name>
    <name type="synonym">Eumeta japonica</name>
    <dbReference type="NCBI Taxonomy" id="151549"/>
    <lineage>
        <taxon>Eukaryota</taxon>
        <taxon>Metazoa</taxon>
        <taxon>Ecdysozoa</taxon>
        <taxon>Arthropoda</taxon>
        <taxon>Hexapoda</taxon>
        <taxon>Insecta</taxon>
        <taxon>Pterygota</taxon>
        <taxon>Neoptera</taxon>
        <taxon>Endopterygota</taxon>
        <taxon>Lepidoptera</taxon>
        <taxon>Glossata</taxon>
        <taxon>Ditrysia</taxon>
        <taxon>Tineoidea</taxon>
        <taxon>Psychidae</taxon>
        <taxon>Oiketicinae</taxon>
        <taxon>Eumeta</taxon>
    </lineage>
</organism>
<dbReference type="EMBL" id="BGZK01000301">
    <property type="protein sequence ID" value="GBP35271.1"/>
    <property type="molecule type" value="Genomic_DNA"/>
</dbReference>
<evidence type="ECO:0000313" key="2">
    <source>
        <dbReference type="Proteomes" id="UP000299102"/>
    </source>
</evidence>
<gene>
    <name evidence="1" type="ORF">EVAR_19492_1</name>
</gene>
<dbReference type="OrthoDB" id="412981at2759"/>
<protein>
    <submittedName>
        <fullName evidence="1">Uncharacterized protein</fullName>
    </submittedName>
</protein>
<dbReference type="Proteomes" id="UP000299102">
    <property type="component" value="Unassembled WGS sequence"/>
</dbReference>
<sequence>MLGAAAPASPSATEPSARMISRARGFIKNDLIVRDLKVETLEKFIKMLARHTFNRADASPYASLHNLAPQCEQPPGDYLLPRDMLPFFPNEDKI</sequence>
<name>A0A4C1V8T5_EUMVA</name>
<comment type="caution">
    <text evidence="1">The sequence shown here is derived from an EMBL/GenBank/DDBJ whole genome shotgun (WGS) entry which is preliminary data.</text>
</comment>
<reference evidence="1 2" key="1">
    <citation type="journal article" date="2019" name="Commun. Biol.">
        <title>The bagworm genome reveals a unique fibroin gene that provides high tensile strength.</title>
        <authorList>
            <person name="Kono N."/>
            <person name="Nakamura H."/>
            <person name="Ohtoshi R."/>
            <person name="Tomita M."/>
            <person name="Numata K."/>
            <person name="Arakawa K."/>
        </authorList>
    </citation>
    <scope>NUCLEOTIDE SEQUENCE [LARGE SCALE GENOMIC DNA]</scope>
</reference>